<feature type="compositionally biased region" description="Basic and acidic residues" evidence="1">
    <location>
        <begin position="60"/>
        <end position="70"/>
    </location>
</feature>
<evidence type="ECO:0000259" key="2">
    <source>
        <dbReference type="PROSITE" id="PS50980"/>
    </source>
</evidence>
<accession>A0A1M6TF39</accession>
<dbReference type="OrthoDB" id="9808023at2"/>
<feature type="domain" description="CoA carboxyltransferase C-terminal" evidence="3">
    <location>
        <begin position="257"/>
        <end position="505"/>
    </location>
</feature>
<dbReference type="InterPro" id="IPR011762">
    <property type="entry name" value="COA_CT_N"/>
</dbReference>
<gene>
    <name evidence="4" type="ORF">SAMN02745216_03660</name>
</gene>
<dbReference type="Proteomes" id="UP000183994">
    <property type="component" value="Unassembled WGS sequence"/>
</dbReference>
<dbReference type="RefSeq" id="WP_083611135.1">
    <property type="nucleotide sequence ID" value="NZ_FQZU01000027.1"/>
</dbReference>
<feature type="region of interest" description="Disordered" evidence="1">
    <location>
        <begin position="59"/>
        <end position="78"/>
    </location>
</feature>
<dbReference type="GO" id="GO:0016740">
    <property type="term" value="F:transferase activity"/>
    <property type="evidence" value="ECO:0007669"/>
    <property type="project" value="UniProtKB-KW"/>
</dbReference>
<dbReference type="AlphaFoldDB" id="A0A1M6TF39"/>
<dbReference type="EMBL" id="FQZU01000027">
    <property type="protein sequence ID" value="SHK55617.1"/>
    <property type="molecule type" value="Genomic_DNA"/>
</dbReference>
<dbReference type="Gene3D" id="3.90.226.10">
    <property type="entry name" value="2-enoyl-CoA Hydratase, Chain A, domain 1"/>
    <property type="match status" value="2"/>
</dbReference>
<protein>
    <submittedName>
        <fullName evidence="4">Acetyl-CoA carboxylase, carboxyltransferase component</fullName>
    </submittedName>
</protein>
<sequence length="519" mass="58130">MGKWMDGYLEKLEAKRLKSQQGGGQDRQEVQHSLNKLTARERIELLFDKGTFDELGALTRDARPPLDGKKRPSPGDGVVMGGGQINGRNALAFSLDFTVMAGGLGNDGVWMLADLVKKAGERNVPLIGMLDSAGSRISVKEGYTGLNGLGRLFKYMSQYSGVSPRIMMVLGPCTGPLAALPVMGDFRIFNEESAFLWLGGEMESDEAGTAEFHMEKSGQCDFVVDSDEDAIDKAKELLTYIPQNCWEMPPFLDSGDDPERREEAILDVMPENVKFTYDVHEIIELIVDNGEFLEVQEEYATHLVTGFARIGGYPIGIVANNPDEMSGVFEIDSADKYDRFMNFLDCFNIPIITMVDSTAYVPGDKWERLGIIRHGAKNLHSYSHLTTQKITVVLRRSYGGSNIVMGCAQMHPDVVFGWPCGEFAPTGPESIVEAIFHKELAKAEEKGGKEKRQEYYDMLLATVRERFNIMHHSMDWTSYYMVEEAIDPRDTRAKIYRTIVATLDKHEELPEKKRFIKPA</sequence>
<reference evidence="5" key="1">
    <citation type="submission" date="2016-11" db="EMBL/GenBank/DDBJ databases">
        <authorList>
            <person name="Varghese N."/>
            <person name="Submissions S."/>
        </authorList>
    </citation>
    <scope>NUCLEOTIDE SEQUENCE [LARGE SCALE GENOMIC DNA]</scope>
    <source>
        <strain evidence="5">DSM 16219</strain>
    </source>
</reference>
<keyword evidence="5" id="KW-1185">Reference proteome</keyword>
<dbReference type="SUPFAM" id="SSF52096">
    <property type="entry name" value="ClpP/crotonase"/>
    <property type="match status" value="2"/>
</dbReference>
<dbReference type="STRING" id="1121393.SAMN02745216_03660"/>
<dbReference type="InterPro" id="IPR034733">
    <property type="entry name" value="AcCoA_carboxyl_beta"/>
</dbReference>
<evidence type="ECO:0000256" key="1">
    <source>
        <dbReference type="SAM" id="MobiDB-lite"/>
    </source>
</evidence>
<dbReference type="InterPro" id="IPR011763">
    <property type="entry name" value="COA_CT_C"/>
</dbReference>
<dbReference type="PROSITE" id="PS50980">
    <property type="entry name" value="COA_CT_NTER"/>
    <property type="match status" value="1"/>
</dbReference>
<dbReference type="PROSITE" id="PS50989">
    <property type="entry name" value="COA_CT_CTER"/>
    <property type="match status" value="1"/>
</dbReference>
<evidence type="ECO:0000313" key="4">
    <source>
        <dbReference type="EMBL" id="SHK55617.1"/>
    </source>
</evidence>
<evidence type="ECO:0000313" key="5">
    <source>
        <dbReference type="Proteomes" id="UP000183994"/>
    </source>
</evidence>
<dbReference type="InterPro" id="IPR051047">
    <property type="entry name" value="AccD/PCCB"/>
</dbReference>
<dbReference type="GO" id="GO:0004658">
    <property type="term" value="F:propionyl-CoA carboxylase activity"/>
    <property type="evidence" value="ECO:0007669"/>
    <property type="project" value="TreeGrafter"/>
</dbReference>
<dbReference type="Pfam" id="PF01039">
    <property type="entry name" value="Carboxyl_trans"/>
    <property type="match status" value="1"/>
</dbReference>
<evidence type="ECO:0000259" key="3">
    <source>
        <dbReference type="PROSITE" id="PS50989"/>
    </source>
</evidence>
<dbReference type="InterPro" id="IPR029045">
    <property type="entry name" value="ClpP/crotonase-like_dom_sf"/>
</dbReference>
<organism evidence="4 5">
    <name type="scientific">Desulfatibacillum alkenivorans DSM 16219</name>
    <dbReference type="NCBI Taxonomy" id="1121393"/>
    <lineage>
        <taxon>Bacteria</taxon>
        <taxon>Pseudomonadati</taxon>
        <taxon>Thermodesulfobacteriota</taxon>
        <taxon>Desulfobacteria</taxon>
        <taxon>Desulfobacterales</taxon>
        <taxon>Desulfatibacillaceae</taxon>
        <taxon>Desulfatibacillum</taxon>
    </lineage>
</organism>
<dbReference type="PANTHER" id="PTHR43842:SF2">
    <property type="entry name" value="PROPIONYL-COA CARBOXYLASE BETA CHAIN, MITOCHONDRIAL"/>
    <property type="match status" value="1"/>
</dbReference>
<keyword evidence="4" id="KW-0808">Transferase</keyword>
<feature type="domain" description="CoA carboxyltransferase N-terminal" evidence="2">
    <location>
        <begin position="5"/>
        <end position="200"/>
    </location>
</feature>
<proteinExistence type="predicted"/>
<name>A0A1M6TF39_9BACT</name>
<dbReference type="PANTHER" id="PTHR43842">
    <property type="entry name" value="PROPIONYL-COA CARBOXYLASE BETA CHAIN"/>
    <property type="match status" value="1"/>
</dbReference>